<dbReference type="Proteomes" id="UP001055185">
    <property type="component" value="Unassembled WGS sequence"/>
</dbReference>
<organism evidence="2 3">
    <name type="scientific">Faecalibacterium gallinarum</name>
    <dbReference type="NCBI Taxonomy" id="2903556"/>
    <lineage>
        <taxon>Bacteria</taxon>
        <taxon>Bacillati</taxon>
        <taxon>Bacillota</taxon>
        <taxon>Clostridia</taxon>
        <taxon>Eubacteriales</taxon>
        <taxon>Oscillospiraceae</taxon>
        <taxon>Faecalibacterium</taxon>
    </lineage>
</organism>
<keyword evidence="1" id="KW-0732">Signal</keyword>
<gene>
    <name evidence="2" type="ORF">JCM17207_07530</name>
</gene>
<feature type="signal peptide" evidence="1">
    <location>
        <begin position="1"/>
        <end position="22"/>
    </location>
</feature>
<dbReference type="EMBL" id="BQKV01000027">
    <property type="protein sequence ID" value="GJN64128.1"/>
    <property type="molecule type" value="Genomic_DNA"/>
</dbReference>
<reference evidence="2" key="1">
    <citation type="journal article" date="2022" name="Int. J. Syst. Evol. Microbiol.">
        <title>Genome-based, phenotypic and chemotaxonomic classification of Faecalibacterium strains: proposal of three novel species Faecalibacterium duncaniae sp. nov., Faecalibacterium hattorii sp. nov. and Faecalibacterium gallinarum sp. nov. .</title>
        <authorList>
            <person name="Sakamoto M."/>
            <person name="Sakurai N."/>
            <person name="Tanno H."/>
            <person name="Iino T."/>
            <person name="Ohkuma M."/>
            <person name="Endo A."/>
        </authorList>
    </citation>
    <scope>NUCLEOTIDE SEQUENCE</scope>
    <source>
        <strain evidence="2">JCM 17207</strain>
    </source>
</reference>
<sequence>MSMNISRRSFMKGAAAASLAVAASTMLTGCDMPDLGGIFGGTRTKTIKLKDGQTVNIALTGYSYDSWFYQARTEFKIVNNLSGDLKISDSTSGITGYTLVVGYDSYGDNGVVTGFETSKSGLIGKTIAADGDLTDKLTLNLKAKGEWSKVKLIFTVYDATGAVSDPVEFSFEN</sequence>
<evidence type="ECO:0000256" key="1">
    <source>
        <dbReference type="SAM" id="SignalP"/>
    </source>
</evidence>
<dbReference type="NCBIfam" id="TIGR01409">
    <property type="entry name" value="TAT_signal_seq"/>
    <property type="match status" value="1"/>
</dbReference>
<feature type="chain" id="PRO_5041208509" description="Twin-arginine translocation signal domain-containing protein" evidence="1">
    <location>
        <begin position="23"/>
        <end position="173"/>
    </location>
</feature>
<dbReference type="PROSITE" id="PS51257">
    <property type="entry name" value="PROKAR_LIPOPROTEIN"/>
    <property type="match status" value="1"/>
</dbReference>
<dbReference type="Pfam" id="PF10518">
    <property type="entry name" value="TAT_signal"/>
    <property type="match status" value="1"/>
</dbReference>
<comment type="caution">
    <text evidence="2">The sequence shown here is derived from an EMBL/GenBank/DDBJ whole genome shotgun (WGS) entry which is preliminary data.</text>
</comment>
<dbReference type="RefSeq" id="WP_238316364.1">
    <property type="nucleotide sequence ID" value="NZ_BQKV01000027.1"/>
</dbReference>
<accession>A0AA37IXG0</accession>
<dbReference type="InterPro" id="IPR019546">
    <property type="entry name" value="TAT_signal_bac_arc"/>
</dbReference>
<evidence type="ECO:0008006" key="4">
    <source>
        <dbReference type="Google" id="ProtNLM"/>
    </source>
</evidence>
<name>A0AA37IXG0_9FIRM</name>
<dbReference type="AlphaFoldDB" id="A0AA37IXG0"/>
<protein>
    <recommendedName>
        <fullName evidence="4">Twin-arginine translocation signal domain-containing protein</fullName>
    </recommendedName>
</protein>
<evidence type="ECO:0000313" key="3">
    <source>
        <dbReference type="Proteomes" id="UP001055185"/>
    </source>
</evidence>
<evidence type="ECO:0000313" key="2">
    <source>
        <dbReference type="EMBL" id="GJN64128.1"/>
    </source>
</evidence>
<dbReference type="PROSITE" id="PS51318">
    <property type="entry name" value="TAT"/>
    <property type="match status" value="1"/>
</dbReference>
<proteinExistence type="predicted"/>
<dbReference type="InterPro" id="IPR006311">
    <property type="entry name" value="TAT_signal"/>
</dbReference>
<keyword evidence="3" id="KW-1185">Reference proteome</keyword>